<dbReference type="Gene3D" id="3.30.450.20">
    <property type="entry name" value="PAS domain"/>
    <property type="match status" value="1"/>
</dbReference>
<evidence type="ECO:0000313" key="3">
    <source>
        <dbReference type="EMBL" id="NMQ17837.1"/>
    </source>
</evidence>
<dbReference type="InterPro" id="IPR035965">
    <property type="entry name" value="PAS-like_dom_sf"/>
</dbReference>
<dbReference type="InterPro" id="IPR013767">
    <property type="entry name" value="PAS_fold"/>
</dbReference>
<dbReference type="InterPro" id="IPR052163">
    <property type="entry name" value="DGC-Regulatory_Protein"/>
</dbReference>
<dbReference type="PANTHER" id="PTHR46663:SF3">
    <property type="entry name" value="SLL0267 PROTEIN"/>
    <property type="match status" value="1"/>
</dbReference>
<dbReference type="SMART" id="SM00091">
    <property type="entry name" value="PAS"/>
    <property type="match status" value="2"/>
</dbReference>
<dbReference type="InterPro" id="IPR000014">
    <property type="entry name" value="PAS"/>
</dbReference>
<feature type="domain" description="PAS" evidence="1">
    <location>
        <begin position="160"/>
        <end position="196"/>
    </location>
</feature>
<keyword evidence="4" id="KW-1185">Reference proteome</keyword>
<dbReference type="Pfam" id="PF00989">
    <property type="entry name" value="PAS"/>
    <property type="match status" value="1"/>
</dbReference>
<protein>
    <submittedName>
        <fullName evidence="3">PAS domain-containing protein</fullName>
    </submittedName>
</protein>
<sequence length="291" mass="32083">MPSTPMAQNDQRTFGYLSAQTDPKAVQSAAEALPPWVFAKVVDHLTIAVCLTDTDANILYVNPAFTEVTGYAASEVIGQNTAMLSDRCTPARVYDQLWRQIKRGKPWTGLLVNRRKRSTVYLAELTVIPIQDLRAETACFLGIHRDVTAMHHLEQQVHYQKALIESMVDAAPAVIALLDENGRVILDNHEYKKLVGDLRVREPAAEFLRACGKPWAKPFRGARTPSTVFGIGRSASIRAARGNRAGFPARACGSANRTAAPPPSSSRCDRPICCSWPTRSPRSSASRKRWA</sequence>
<feature type="domain" description="PAC" evidence="2">
    <location>
        <begin position="105"/>
        <end position="159"/>
    </location>
</feature>
<feature type="domain" description="PAS" evidence="1">
    <location>
        <begin position="38"/>
        <end position="80"/>
    </location>
</feature>
<gene>
    <name evidence="3" type="ORF">E4P82_00625</name>
</gene>
<dbReference type="PROSITE" id="PS50113">
    <property type="entry name" value="PAC"/>
    <property type="match status" value="1"/>
</dbReference>
<organism evidence="3 4">
    <name type="scientific">Candidatus Competibacter phosphatis</name>
    <dbReference type="NCBI Taxonomy" id="221280"/>
    <lineage>
        <taxon>Bacteria</taxon>
        <taxon>Pseudomonadati</taxon>
        <taxon>Pseudomonadota</taxon>
        <taxon>Gammaproteobacteria</taxon>
        <taxon>Candidatus Competibacteraceae</taxon>
        <taxon>Candidatus Competibacter</taxon>
    </lineage>
</organism>
<dbReference type="CDD" id="cd00130">
    <property type="entry name" value="PAS"/>
    <property type="match status" value="1"/>
</dbReference>
<proteinExistence type="predicted"/>
<name>A0ABX1TGM9_9GAMM</name>
<evidence type="ECO:0000259" key="1">
    <source>
        <dbReference type="PROSITE" id="PS50112"/>
    </source>
</evidence>
<reference evidence="3 4" key="1">
    <citation type="submission" date="2019-03" db="EMBL/GenBank/DDBJ databases">
        <title>Metabolic reconstructions from genomes of highly enriched 'Candidatus Accumulibacter' and 'Candidatus Competibacter' bioreactor populations.</title>
        <authorList>
            <person name="Annavajhala M.K."/>
            <person name="Welles L."/>
            <person name="Abbas B."/>
            <person name="Sorokin D."/>
            <person name="Park H."/>
            <person name="Van Loosdrecht M."/>
            <person name="Chandran K."/>
        </authorList>
    </citation>
    <scope>NUCLEOTIDE SEQUENCE [LARGE SCALE GENOMIC DNA]</scope>
    <source>
        <strain evidence="3 4">SBR_G</strain>
    </source>
</reference>
<dbReference type="PROSITE" id="PS50112">
    <property type="entry name" value="PAS"/>
    <property type="match status" value="2"/>
</dbReference>
<comment type="caution">
    <text evidence="3">The sequence shown here is derived from an EMBL/GenBank/DDBJ whole genome shotgun (WGS) entry which is preliminary data.</text>
</comment>
<evidence type="ECO:0000259" key="2">
    <source>
        <dbReference type="PROSITE" id="PS50113"/>
    </source>
</evidence>
<dbReference type="InterPro" id="IPR000700">
    <property type="entry name" value="PAS-assoc_C"/>
</dbReference>
<dbReference type="PANTHER" id="PTHR46663">
    <property type="entry name" value="DIGUANYLATE CYCLASE DGCT-RELATED"/>
    <property type="match status" value="1"/>
</dbReference>
<dbReference type="Proteomes" id="UP000760480">
    <property type="component" value="Unassembled WGS sequence"/>
</dbReference>
<evidence type="ECO:0000313" key="4">
    <source>
        <dbReference type="Proteomes" id="UP000760480"/>
    </source>
</evidence>
<dbReference type="NCBIfam" id="TIGR00229">
    <property type="entry name" value="sensory_box"/>
    <property type="match status" value="1"/>
</dbReference>
<dbReference type="SUPFAM" id="SSF55785">
    <property type="entry name" value="PYP-like sensor domain (PAS domain)"/>
    <property type="match status" value="2"/>
</dbReference>
<dbReference type="EMBL" id="SPMZ01000002">
    <property type="protein sequence ID" value="NMQ17837.1"/>
    <property type="molecule type" value="Genomic_DNA"/>
</dbReference>
<accession>A0ABX1TGM9</accession>